<sequence>MAEEKRKLENESEVVGDAKTVSEKATEPVDTNSTKTKQKRRRRNYDDYDAEVNKDEEKSKEESKTDDFKGEGDEDEISDERLDAMITLEDEFEDDLAEIDTSNIITTGRRTRGKIIDYKKTAEKLDASTGKSAALDNENDEDEDEDVDFKE</sequence>
<dbReference type="SMART" id="SM01082">
    <property type="entry name" value="CHZ"/>
    <property type="match status" value="1"/>
</dbReference>
<feature type="region of interest" description="Disordered" evidence="8">
    <location>
        <begin position="1"/>
        <end position="79"/>
    </location>
</feature>
<evidence type="ECO:0000256" key="4">
    <source>
        <dbReference type="ARBA" id="ARBA00018732"/>
    </source>
</evidence>
<keyword evidence="11" id="KW-1185">Reference proteome</keyword>
<dbReference type="GO" id="GO:0005634">
    <property type="term" value="C:nucleus"/>
    <property type="evidence" value="ECO:0007669"/>
    <property type="project" value="UniProtKB-SubCell"/>
</dbReference>
<dbReference type="EMBL" id="HE612859">
    <property type="protein sequence ID" value="CCE62977.1"/>
    <property type="molecule type" value="Genomic_DNA"/>
</dbReference>
<dbReference type="InterPro" id="IPR019098">
    <property type="entry name" value="Histone_chaperone_domain_CHZ"/>
</dbReference>
<comment type="similarity">
    <text evidence="3">Belongs to the CHZ1 family.</text>
</comment>
<evidence type="ECO:0000256" key="1">
    <source>
        <dbReference type="ARBA" id="ARBA00002212"/>
    </source>
</evidence>
<dbReference type="GeneID" id="11531126"/>
<feature type="compositionally biased region" description="Basic and acidic residues" evidence="8">
    <location>
        <begin position="1"/>
        <end position="10"/>
    </location>
</feature>
<feature type="domain" description="Histone chaperone" evidence="9">
    <location>
        <begin position="90"/>
        <end position="127"/>
    </location>
</feature>
<dbReference type="Pfam" id="PF09649">
    <property type="entry name" value="CHZ"/>
    <property type="match status" value="1"/>
</dbReference>
<dbReference type="OMA" id="RTHYDDE"/>
<name>G8BT06_TETPH</name>
<dbReference type="eggNOG" id="ENOG502SCUM">
    <property type="taxonomic scope" value="Eukaryota"/>
</dbReference>
<dbReference type="Proteomes" id="UP000005666">
    <property type="component" value="Chromosome 4"/>
</dbReference>
<dbReference type="STRING" id="1071381.G8BT06"/>
<evidence type="ECO:0000256" key="6">
    <source>
        <dbReference type="ARBA" id="ARBA00023186"/>
    </source>
</evidence>
<dbReference type="OrthoDB" id="4174291at2759"/>
<evidence type="ECO:0000313" key="11">
    <source>
        <dbReference type="Proteomes" id="UP000005666"/>
    </source>
</evidence>
<protein>
    <recommendedName>
        <fullName evidence="5">Histone H2A.Z-specific chaperone CHZ1</fullName>
    </recommendedName>
    <alternativeName>
        <fullName evidence="4">Histone H2A.Z-specific chaperone chz1</fullName>
    </alternativeName>
</protein>
<organism evidence="10 11">
    <name type="scientific">Tetrapisispora phaffii (strain ATCC 24235 / CBS 4417 / NBRC 1672 / NRRL Y-8282 / UCD 70-5)</name>
    <name type="common">Yeast</name>
    <name type="synonym">Fabospora phaffii</name>
    <dbReference type="NCBI Taxonomy" id="1071381"/>
    <lineage>
        <taxon>Eukaryota</taxon>
        <taxon>Fungi</taxon>
        <taxon>Dikarya</taxon>
        <taxon>Ascomycota</taxon>
        <taxon>Saccharomycotina</taxon>
        <taxon>Saccharomycetes</taxon>
        <taxon>Saccharomycetales</taxon>
        <taxon>Saccharomycetaceae</taxon>
        <taxon>Tetrapisispora</taxon>
    </lineage>
</organism>
<dbReference type="GO" id="GO:0042393">
    <property type="term" value="F:histone binding"/>
    <property type="evidence" value="ECO:0007669"/>
    <property type="project" value="EnsemblFungi"/>
</dbReference>
<evidence type="ECO:0000256" key="3">
    <source>
        <dbReference type="ARBA" id="ARBA00008057"/>
    </source>
</evidence>
<feature type="compositionally biased region" description="Acidic residues" evidence="8">
    <location>
        <begin position="137"/>
        <end position="151"/>
    </location>
</feature>
<keyword evidence="6" id="KW-0143">Chaperone</keyword>
<evidence type="ECO:0000259" key="9">
    <source>
        <dbReference type="SMART" id="SM01082"/>
    </source>
</evidence>
<evidence type="ECO:0000313" key="10">
    <source>
        <dbReference type="EMBL" id="CCE62977.1"/>
    </source>
</evidence>
<comment type="subcellular location">
    <subcellularLocation>
        <location evidence="2">Nucleus</location>
    </subcellularLocation>
</comment>
<feature type="region of interest" description="Disordered" evidence="8">
    <location>
        <begin position="119"/>
        <end position="151"/>
    </location>
</feature>
<proteinExistence type="inferred from homology"/>
<dbReference type="RefSeq" id="XP_003685411.1">
    <property type="nucleotide sequence ID" value="XM_003685363.1"/>
</dbReference>
<comment type="function">
    <text evidence="1">Forms a chaperone-bound H2A.Z-H2B complex that acts as a source for SWR1 complex-dependent H2A to H2A.Z histone replacement in chromatin.</text>
</comment>
<evidence type="ECO:0000256" key="2">
    <source>
        <dbReference type="ARBA" id="ARBA00004123"/>
    </source>
</evidence>
<reference evidence="10 11" key="1">
    <citation type="journal article" date="2011" name="Proc. Natl. Acad. Sci. U.S.A.">
        <title>Evolutionary erosion of yeast sex chromosomes by mating-type switching accidents.</title>
        <authorList>
            <person name="Gordon J.L."/>
            <person name="Armisen D."/>
            <person name="Proux-Wera E."/>
            <person name="Oheigeartaigh S.S."/>
            <person name="Byrne K.P."/>
            <person name="Wolfe K.H."/>
        </authorList>
    </citation>
    <scope>NUCLEOTIDE SEQUENCE [LARGE SCALE GENOMIC DNA]</scope>
    <source>
        <strain evidence="11">ATCC 24235 / CBS 4417 / NBRC 1672 / NRRL Y-8282 / UCD 70-5</strain>
    </source>
</reference>
<dbReference type="HOGENOM" id="CLU_126134_1_0_1"/>
<feature type="compositionally biased region" description="Basic and acidic residues" evidence="8">
    <location>
        <begin position="51"/>
        <end position="71"/>
    </location>
</feature>
<keyword evidence="7" id="KW-0539">Nucleus</keyword>
<accession>G8BT06</accession>
<evidence type="ECO:0000256" key="7">
    <source>
        <dbReference type="ARBA" id="ARBA00023242"/>
    </source>
</evidence>
<dbReference type="GO" id="GO:0006338">
    <property type="term" value="P:chromatin remodeling"/>
    <property type="evidence" value="ECO:0007669"/>
    <property type="project" value="EnsemblFungi"/>
</dbReference>
<dbReference type="KEGG" id="tpf:TPHA_0D03420"/>
<gene>
    <name evidence="10" type="primary">TPHA0D03420</name>
    <name evidence="10" type="ordered locus">TPHA_0D03420</name>
</gene>
<evidence type="ECO:0000256" key="8">
    <source>
        <dbReference type="SAM" id="MobiDB-lite"/>
    </source>
</evidence>
<evidence type="ECO:0000256" key="5">
    <source>
        <dbReference type="ARBA" id="ARBA00019831"/>
    </source>
</evidence>
<dbReference type="AlphaFoldDB" id="G8BT06"/>